<dbReference type="STRING" id="284590.Q6CM70"/>
<keyword evidence="8" id="KW-0129">CBS domain</keyword>
<dbReference type="eggNOG" id="KOG0475">
    <property type="taxonomic scope" value="Eukaryota"/>
</dbReference>
<dbReference type="AlphaFoldDB" id="Q6CM70"/>
<dbReference type="OMA" id="MFLKINM"/>
<dbReference type="FunCoup" id="Q6CM70">
    <property type="interactions" value="359"/>
</dbReference>
<dbReference type="Pfam" id="PF00571">
    <property type="entry name" value="CBS"/>
    <property type="match status" value="1"/>
</dbReference>
<feature type="transmembrane region" description="Helical" evidence="9">
    <location>
        <begin position="499"/>
        <end position="526"/>
    </location>
</feature>
<dbReference type="GO" id="GO:0005794">
    <property type="term" value="C:Golgi apparatus"/>
    <property type="evidence" value="ECO:0007669"/>
    <property type="project" value="TreeGrafter"/>
</dbReference>
<feature type="transmembrane region" description="Helical" evidence="9">
    <location>
        <begin position="466"/>
        <end position="487"/>
    </location>
</feature>
<dbReference type="SUPFAM" id="SSF54631">
    <property type="entry name" value="CBS-domain pair"/>
    <property type="match status" value="1"/>
</dbReference>
<evidence type="ECO:0000256" key="7">
    <source>
        <dbReference type="ARBA" id="ARBA00023214"/>
    </source>
</evidence>
<dbReference type="GO" id="GO:0000324">
    <property type="term" value="C:fungal-type vacuole"/>
    <property type="evidence" value="ECO:0007669"/>
    <property type="project" value="TreeGrafter"/>
</dbReference>
<keyword evidence="12" id="KW-1185">Reference proteome</keyword>
<dbReference type="EMBL" id="CR382125">
    <property type="protein sequence ID" value="CAH00056.1"/>
    <property type="molecule type" value="Genomic_DNA"/>
</dbReference>
<dbReference type="GO" id="GO:0005783">
    <property type="term" value="C:endoplasmic reticulum"/>
    <property type="evidence" value="ECO:0007669"/>
    <property type="project" value="TreeGrafter"/>
</dbReference>
<evidence type="ECO:0000256" key="6">
    <source>
        <dbReference type="ARBA" id="ARBA00023136"/>
    </source>
</evidence>
<dbReference type="Proteomes" id="UP000000598">
    <property type="component" value="Chromosome E"/>
</dbReference>
<dbReference type="InterPro" id="IPR014743">
    <property type="entry name" value="Cl-channel_core"/>
</dbReference>
<evidence type="ECO:0000256" key="5">
    <source>
        <dbReference type="ARBA" id="ARBA00023065"/>
    </source>
</evidence>
<dbReference type="PANTHER" id="PTHR45711:SF9">
    <property type="entry name" value="ANION_PROTON EXCHANGE TRANSPORTER GEF1"/>
    <property type="match status" value="1"/>
</dbReference>
<accession>Q6CM70</accession>
<feature type="domain" description="CBS" evidence="10">
    <location>
        <begin position="671"/>
        <end position="726"/>
    </location>
</feature>
<keyword evidence="4 9" id="KW-1133">Transmembrane helix</keyword>
<organism evidence="11 12">
    <name type="scientific">Kluyveromyces lactis (strain ATCC 8585 / CBS 2359 / DSM 70799 / NBRC 1267 / NRRL Y-1140 / WM37)</name>
    <name type="common">Yeast</name>
    <name type="synonym">Candida sphaerica</name>
    <dbReference type="NCBI Taxonomy" id="284590"/>
    <lineage>
        <taxon>Eukaryota</taxon>
        <taxon>Fungi</taxon>
        <taxon>Dikarya</taxon>
        <taxon>Ascomycota</taxon>
        <taxon>Saccharomycotina</taxon>
        <taxon>Saccharomycetes</taxon>
        <taxon>Saccharomycetales</taxon>
        <taxon>Saccharomycetaceae</taxon>
        <taxon>Kluyveromyces</taxon>
    </lineage>
</organism>
<dbReference type="Gene3D" id="3.10.580.10">
    <property type="entry name" value="CBS-domain"/>
    <property type="match status" value="1"/>
</dbReference>
<dbReference type="InParanoid" id="Q6CM70"/>
<feature type="transmembrane region" description="Helical" evidence="9">
    <location>
        <begin position="435"/>
        <end position="460"/>
    </location>
</feature>
<dbReference type="PROSITE" id="PS51371">
    <property type="entry name" value="CBS"/>
    <property type="match status" value="1"/>
</dbReference>
<keyword evidence="7 9" id="KW-0868">Chloride</keyword>
<evidence type="ECO:0000313" key="12">
    <source>
        <dbReference type="Proteomes" id="UP000000598"/>
    </source>
</evidence>
<evidence type="ECO:0000256" key="8">
    <source>
        <dbReference type="PROSITE-ProRule" id="PRU00703"/>
    </source>
</evidence>
<evidence type="ECO:0000256" key="4">
    <source>
        <dbReference type="ARBA" id="ARBA00022989"/>
    </source>
</evidence>
<dbReference type="GO" id="GO:0005769">
    <property type="term" value="C:early endosome"/>
    <property type="evidence" value="ECO:0007669"/>
    <property type="project" value="TreeGrafter"/>
</dbReference>
<feature type="transmembrane region" description="Helical" evidence="9">
    <location>
        <begin position="67"/>
        <end position="87"/>
    </location>
</feature>
<protein>
    <recommendedName>
        <fullName evidence="9">Chloride channel protein</fullName>
    </recommendedName>
</protein>
<evidence type="ECO:0000256" key="9">
    <source>
        <dbReference type="RuleBase" id="RU361221"/>
    </source>
</evidence>
<evidence type="ECO:0000256" key="3">
    <source>
        <dbReference type="ARBA" id="ARBA00022692"/>
    </source>
</evidence>
<dbReference type="PRINTS" id="PR00762">
    <property type="entry name" value="CLCHANNEL"/>
</dbReference>
<feature type="transmembrane region" description="Helical" evidence="9">
    <location>
        <begin position="378"/>
        <end position="398"/>
    </location>
</feature>
<proteinExistence type="inferred from homology"/>
<evidence type="ECO:0000259" key="10">
    <source>
        <dbReference type="PROSITE" id="PS51371"/>
    </source>
</evidence>
<evidence type="ECO:0000256" key="2">
    <source>
        <dbReference type="ARBA" id="ARBA00022448"/>
    </source>
</evidence>
<feature type="transmembrane region" description="Helical" evidence="9">
    <location>
        <begin position="156"/>
        <end position="184"/>
    </location>
</feature>
<feature type="transmembrane region" description="Helical" evidence="9">
    <location>
        <begin position="532"/>
        <end position="554"/>
    </location>
</feature>
<gene>
    <name evidence="11" type="ORF">KLLA0_E22507g</name>
</gene>
<dbReference type="CDD" id="cd03684">
    <property type="entry name" value="ClC_3_like"/>
    <property type="match status" value="1"/>
</dbReference>
<keyword evidence="6 9" id="KW-0472">Membrane</keyword>
<dbReference type="InterPro" id="IPR001807">
    <property type="entry name" value="ClC"/>
</dbReference>
<dbReference type="HOGENOM" id="CLU_003181_2_2_1"/>
<sequence length="756" mass="84395">MTDQEVNEEQALRNIPEVGNFDKFTSVDWIEEEKRELSKGTSHDEFDIPRSSWYEYRRLIWKRGSSFITLTAIGLSIGGIAGFLQIFTELLVNWKSGHCARNWLLNKAFCCPKEEISKRSYGSIISSAGNAAEIFFKRSQSECIEKGIWVEATNPIFSFLLFMFLSVTFATISCLMVLHIAPFATGSGISEIKSWVSGFQYTPEFLNLKTLIVKSVALPLAISSDLSVGKEGPSVHYATCCGYVITNWLLSKEMAFPEQSEYLTASTAGGVAVAFGAPIGGVLFALEEMSASIPFKLSALWKSYYIALAGISALQYIDPSRNGKIVVFEVTYDREWHVEEIPIFILLGIFGGLYGKYISRWNVHYVSFRKKYLSRWPLQEVVILTFVTAIISYFNEFLKLDMTESMEILFHECQTNEKGSLWSHRLCTIDNEASFISFINLLLSLLFATVVRALLIVASYGCRVPAGIFVPSMAVGATFGRAVSLIVERYITGPNVITPGTYAFLGATAALSGITNLTLTVVVIMFEVTGAFTYILPTMVVVAFTRIICSSFGAEGGIADQMIIVNGFPLMEEQKGDHEFMDDFYADDIMTKELVYVNEKMTRQDLQNLIDGPAAEFSGLPITSSCSKGDSTCSGFILTKYARYFLDATTGSPDDIIDFRKCGDESLTSKINYTPITVSPSTPLSILFMMFQKLGCSTIIVENGGTMAGLVTKKDVLHFMRIKHKEYFGPLYAFDDRIDRKAIRLIEWYIDKCRRT</sequence>
<feature type="transmembrane region" description="Helical" evidence="9">
    <location>
        <begin position="338"/>
        <end position="358"/>
    </location>
</feature>
<dbReference type="Pfam" id="PF00654">
    <property type="entry name" value="Voltage_CLC"/>
    <property type="match status" value="1"/>
</dbReference>
<reference evidence="11 12" key="1">
    <citation type="journal article" date="2004" name="Nature">
        <title>Genome evolution in yeasts.</title>
        <authorList>
            <consortium name="Genolevures"/>
            <person name="Dujon B."/>
            <person name="Sherman D."/>
            <person name="Fischer G."/>
            <person name="Durrens P."/>
            <person name="Casaregola S."/>
            <person name="Lafontaine I."/>
            <person name="de Montigny J."/>
            <person name="Marck C."/>
            <person name="Neuveglise C."/>
            <person name="Talla E."/>
            <person name="Goffard N."/>
            <person name="Frangeul L."/>
            <person name="Aigle M."/>
            <person name="Anthouard V."/>
            <person name="Babour A."/>
            <person name="Barbe V."/>
            <person name="Barnay S."/>
            <person name="Blanchin S."/>
            <person name="Beckerich J.M."/>
            <person name="Beyne E."/>
            <person name="Bleykasten C."/>
            <person name="Boisrame A."/>
            <person name="Boyer J."/>
            <person name="Cattolico L."/>
            <person name="Confanioleri F."/>
            <person name="de Daruvar A."/>
            <person name="Despons L."/>
            <person name="Fabre E."/>
            <person name="Fairhead C."/>
            <person name="Ferry-Dumazet H."/>
            <person name="Groppi A."/>
            <person name="Hantraye F."/>
            <person name="Hennequin C."/>
            <person name="Jauniaux N."/>
            <person name="Joyet P."/>
            <person name="Kachouri R."/>
            <person name="Kerrest A."/>
            <person name="Koszul R."/>
            <person name="Lemaire M."/>
            <person name="Lesur I."/>
            <person name="Ma L."/>
            <person name="Muller H."/>
            <person name="Nicaud J.M."/>
            <person name="Nikolski M."/>
            <person name="Oztas S."/>
            <person name="Ozier-Kalogeropoulos O."/>
            <person name="Pellenz S."/>
            <person name="Potier S."/>
            <person name="Richard G.F."/>
            <person name="Straub M.L."/>
            <person name="Suleau A."/>
            <person name="Swennene D."/>
            <person name="Tekaia F."/>
            <person name="Wesolowski-Louvel M."/>
            <person name="Westhof E."/>
            <person name="Wirth B."/>
            <person name="Zeniou-Meyer M."/>
            <person name="Zivanovic I."/>
            <person name="Bolotin-Fukuhara M."/>
            <person name="Thierry A."/>
            <person name="Bouchier C."/>
            <person name="Caudron B."/>
            <person name="Scarpelli C."/>
            <person name="Gaillardin C."/>
            <person name="Weissenbach J."/>
            <person name="Wincker P."/>
            <person name="Souciet J.L."/>
        </authorList>
    </citation>
    <scope>NUCLEOTIDE SEQUENCE [LARGE SCALE GENOMIC DNA]</scope>
    <source>
        <strain evidence="12">ATCC 8585 / CBS 2359 / DSM 70799 / NBRC 1267 / NRRL Y-1140 / WM37</strain>
    </source>
</reference>
<comment type="similarity">
    <text evidence="9">Belongs to the chloride channel (TC 2.A.49) family.</text>
</comment>
<name>Q6CM70_KLULA</name>
<dbReference type="PANTHER" id="PTHR45711">
    <property type="entry name" value="CHLORIDE CHANNEL PROTEIN"/>
    <property type="match status" value="1"/>
</dbReference>
<dbReference type="KEGG" id="kla:KLLA0_E22507g"/>
<dbReference type="PaxDb" id="284590-Q6CM70"/>
<dbReference type="InterPro" id="IPR000644">
    <property type="entry name" value="CBS_dom"/>
</dbReference>
<dbReference type="SUPFAM" id="SSF81340">
    <property type="entry name" value="Clc chloride channel"/>
    <property type="match status" value="1"/>
</dbReference>
<comment type="subcellular location">
    <subcellularLocation>
        <location evidence="1 9">Membrane</location>
        <topology evidence="1 9">Multi-pass membrane protein</topology>
    </subcellularLocation>
</comment>
<keyword evidence="5 9" id="KW-0406">Ion transport</keyword>
<dbReference type="GO" id="GO:0006879">
    <property type="term" value="P:intracellular iron ion homeostasis"/>
    <property type="evidence" value="ECO:0007669"/>
    <property type="project" value="TreeGrafter"/>
</dbReference>
<evidence type="ECO:0000313" key="11">
    <source>
        <dbReference type="EMBL" id="CAH00056.1"/>
    </source>
</evidence>
<evidence type="ECO:0000256" key="1">
    <source>
        <dbReference type="ARBA" id="ARBA00004141"/>
    </source>
</evidence>
<dbReference type="GO" id="GO:0006878">
    <property type="term" value="P:intracellular copper ion homeostasis"/>
    <property type="evidence" value="ECO:0007669"/>
    <property type="project" value="TreeGrafter"/>
</dbReference>
<keyword evidence="2 9" id="KW-0813">Transport</keyword>
<keyword evidence="3 9" id="KW-0812">Transmembrane</keyword>
<dbReference type="InterPro" id="IPR046342">
    <property type="entry name" value="CBS_dom_sf"/>
</dbReference>
<dbReference type="Gene3D" id="1.10.3080.10">
    <property type="entry name" value="Clc chloride channel"/>
    <property type="match status" value="1"/>
</dbReference>
<dbReference type="GO" id="GO:0005247">
    <property type="term" value="F:voltage-gated chloride channel activity"/>
    <property type="evidence" value="ECO:0007669"/>
    <property type="project" value="TreeGrafter"/>
</dbReference>
<dbReference type="GO" id="GO:0005886">
    <property type="term" value="C:plasma membrane"/>
    <property type="evidence" value="ECO:0007669"/>
    <property type="project" value="TreeGrafter"/>
</dbReference>
<feature type="transmembrane region" description="Helical" evidence="9">
    <location>
        <begin position="262"/>
        <end position="286"/>
    </location>
</feature>
<comment type="caution">
    <text evidence="9">Lacks conserved residue(s) required for the propagation of feature annotation.</text>
</comment>